<feature type="region of interest" description="Disordered" evidence="1">
    <location>
        <begin position="120"/>
        <end position="145"/>
    </location>
</feature>
<reference evidence="2" key="1">
    <citation type="submission" date="2022-10" db="EMBL/GenBank/DDBJ databases">
        <title>The complete genomes of actinobacterial strains from the NBC collection.</title>
        <authorList>
            <person name="Joergensen T.S."/>
            <person name="Alvarez Arevalo M."/>
            <person name="Sterndorff E.B."/>
            <person name="Faurdal D."/>
            <person name="Vuksanovic O."/>
            <person name="Mourched A.-S."/>
            <person name="Charusanti P."/>
            <person name="Shaw S."/>
            <person name="Blin K."/>
            <person name="Weber T."/>
        </authorList>
    </citation>
    <scope>NUCLEOTIDE SEQUENCE</scope>
    <source>
        <strain evidence="2">NBC 00180</strain>
    </source>
</reference>
<dbReference type="EMBL" id="CP108140">
    <property type="protein sequence ID" value="WTP91284.1"/>
    <property type="molecule type" value="Genomic_DNA"/>
</dbReference>
<protein>
    <submittedName>
        <fullName evidence="2">Recombinase family protein</fullName>
    </submittedName>
</protein>
<proteinExistence type="predicted"/>
<evidence type="ECO:0000256" key="1">
    <source>
        <dbReference type="SAM" id="MobiDB-lite"/>
    </source>
</evidence>
<sequence>MNAGQIADRLNAEGLRPPKRSKTFTKNAVRDLLRSLGIQRSRTPARQARPDLDEHEWWLRDLAEHLQMSEVTLDAWVRRGWATGYLHPQAGLRIVSAEPTEVERLRTLHQVLRGQHNRRPWMNNQTVGTNTEPEGATGDETEPQV</sequence>
<dbReference type="AlphaFoldDB" id="A0AAU1IAU5"/>
<gene>
    <name evidence="2" type="ORF">OG477_40800</name>
</gene>
<accession>A0AAU1IAU5</accession>
<feature type="compositionally biased region" description="Polar residues" evidence="1">
    <location>
        <begin position="122"/>
        <end position="132"/>
    </location>
</feature>
<name>A0AAU1IAU5_9ACTN</name>
<evidence type="ECO:0000313" key="2">
    <source>
        <dbReference type="EMBL" id="WTP91284.1"/>
    </source>
</evidence>
<organism evidence="2">
    <name type="scientific">Streptomyces sp. NBC_00180</name>
    <dbReference type="NCBI Taxonomy" id="2903632"/>
    <lineage>
        <taxon>Bacteria</taxon>
        <taxon>Bacillati</taxon>
        <taxon>Actinomycetota</taxon>
        <taxon>Actinomycetes</taxon>
        <taxon>Kitasatosporales</taxon>
        <taxon>Streptomycetaceae</taxon>
        <taxon>Streptomyces</taxon>
    </lineage>
</organism>